<protein>
    <submittedName>
        <fullName evidence="3">Class II glutamine amidotransferase</fullName>
    </submittedName>
</protein>
<reference evidence="3 4" key="1">
    <citation type="submission" date="2023-01" db="EMBL/GenBank/DDBJ databases">
        <title>Thalassococcus onchidii sp. nov., isolated from a marine invertebrate from the South China Sea.</title>
        <authorList>
            <person name="Xu S."/>
            <person name="Liu Z."/>
            <person name="Xu Y."/>
        </authorList>
    </citation>
    <scope>NUCLEOTIDE SEQUENCE [LARGE SCALE GENOMIC DNA]</scope>
    <source>
        <strain evidence="3 4">KCTC 32084</strain>
    </source>
</reference>
<dbReference type="RefSeq" id="WP_271432989.1">
    <property type="nucleotide sequence ID" value="NZ_JAQIOY010000004.1"/>
</dbReference>
<organism evidence="3 4">
    <name type="scientific">Thalassococcus lentus</name>
    <dbReference type="NCBI Taxonomy" id="1210524"/>
    <lineage>
        <taxon>Bacteria</taxon>
        <taxon>Pseudomonadati</taxon>
        <taxon>Pseudomonadota</taxon>
        <taxon>Alphaproteobacteria</taxon>
        <taxon>Rhodobacterales</taxon>
        <taxon>Roseobacteraceae</taxon>
        <taxon>Thalassococcus</taxon>
    </lineage>
</organism>
<keyword evidence="4" id="KW-1185">Reference proteome</keyword>
<dbReference type="SUPFAM" id="SSF56235">
    <property type="entry name" value="N-terminal nucleophile aminohydrolases (Ntn hydrolases)"/>
    <property type="match status" value="1"/>
</dbReference>
<dbReference type="InterPro" id="IPR026869">
    <property type="entry name" value="EgtC-like"/>
</dbReference>
<accession>A0ABT4XUI7</accession>
<feature type="domain" description="Glutamine amidotransferase type-2" evidence="2">
    <location>
        <begin position="1"/>
        <end position="256"/>
    </location>
</feature>
<gene>
    <name evidence="3" type="ORF">PFY00_12935</name>
</gene>
<dbReference type="InterPro" id="IPR017932">
    <property type="entry name" value="GATase_2_dom"/>
</dbReference>
<dbReference type="PANTHER" id="PTHR43187:SF1">
    <property type="entry name" value="GLUTAMINE AMIDOTRANSFERASE DUG3-RELATED"/>
    <property type="match status" value="1"/>
</dbReference>
<keyword evidence="1 3" id="KW-0315">Glutamine amidotransferase</keyword>
<dbReference type="InterPro" id="IPR029055">
    <property type="entry name" value="Ntn_hydrolases_N"/>
</dbReference>
<evidence type="ECO:0000313" key="3">
    <source>
        <dbReference type="EMBL" id="MDA7425631.1"/>
    </source>
</evidence>
<dbReference type="InterPro" id="IPR052373">
    <property type="entry name" value="Gamma-glu_amide_hydrolase"/>
</dbReference>
<sequence length="256" mass="27894">MAAYLGPSRALSDVVISPSHSLLAQSQEANEAKLSVNGDGFGIAWYGTQNEPGLFKDVLPAWSDSNLLSLCHHISAPLFLSHVRASTEGETARSNCHPFVYGNWSFMHNGQTGSFTALRRDLEASLPDELYALRHGSTDSELLFLLLLNAGLADHPEQACKAVIRQLKETAKRVKVPAFFRLTCIFSDGERLLCFRHASDGKCPTLYVSRTWMDDGVVVASEPLDGIAGHWDEIPPDCLVSFNQSATTWSSGSIAA</sequence>
<dbReference type="Gene3D" id="3.60.20.10">
    <property type="entry name" value="Glutamine Phosphoribosylpyrophosphate, subunit 1, domain 1"/>
    <property type="match status" value="1"/>
</dbReference>
<dbReference type="CDD" id="cd01908">
    <property type="entry name" value="YafJ"/>
    <property type="match status" value="1"/>
</dbReference>
<dbReference type="PROSITE" id="PS51278">
    <property type="entry name" value="GATASE_TYPE_2"/>
    <property type="match status" value="1"/>
</dbReference>
<name>A0ABT4XUI7_9RHOB</name>
<evidence type="ECO:0000256" key="1">
    <source>
        <dbReference type="ARBA" id="ARBA00022962"/>
    </source>
</evidence>
<dbReference type="PANTHER" id="PTHR43187">
    <property type="entry name" value="GLUTAMINE AMIDOTRANSFERASE DUG3-RELATED"/>
    <property type="match status" value="1"/>
</dbReference>
<proteinExistence type="predicted"/>
<dbReference type="Pfam" id="PF13230">
    <property type="entry name" value="GATase_4"/>
    <property type="match status" value="1"/>
</dbReference>
<dbReference type="Proteomes" id="UP001210720">
    <property type="component" value="Unassembled WGS sequence"/>
</dbReference>
<evidence type="ECO:0000259" key="2">
    <source>
        <dbReference type="PROSITE" id="PS51278"/>
    </source>
</evidence>
<dbReference type="EMBL" id="JAQIOY010000004">
    <property type="protein sequence ID" value="MDA7425631.1"/>
    <property type="molecule type" value="Genomic_DNA"/>
</dbReference>
<comment type="caution">
    <text evidence="3">The sequence shown here is derived from an EMBL/GenBank/DDBJ whole genome shotgun (WGS) entry which is preliminary data.</text>
</comment>
<evidence type="ECO:0000313" key="4">
    <source>
        <dbReference type="Proteomes" id="UP001210720"/>
    </source>
</evidence>